<dbReference type="EMBL" id="SMFX01000001">
    <property type="protein sequence ID" value="TCK19248.1"/>
    <property type="molecule type" value="Genomic_DNA"/>
</dbReference>
<name>A0A4R1HCR7_9GAMM</name>
<sequence>MKNLVYLLLGLNLAFFAWLQFQPAPSPPELRLKPLPPGAVPLVQLSERKQSGGSDPTLVAGEGAETGTAPVPAVSQSDDSKEQEDIAERSPVCRTIGPLKSSDEAAALRTRLSEQGIPAALRQSETQAPSGYQVYLQAASSRKAAEIVRSLEAAGMTDYFVGKRNRISLGIFSSKSKAQIRLSRVRELGHDARLDVRYKTRKVYWIDIEEKEQLLEDFQGWEQVKARYPRLKVQQVSCE</sequence>
<dbReference type="Proteomes" id="UP000295707">
    <property type="component" value="Unassembled WGS sequence"/>
</dbReference>
<dbReference type="InterPro" id="IPR036680">
    <property type="entry name" value="SPOR-like_sf"/>
</dbReference>
<keyword evidence="3" id="KW-1185">Reference proteome</keyword>
<feature type="compositionally biased region" description="Basic and acidic residues" evidence="1">
    <location>
        <begin position="78"/>
        <end position="88"/>
    </location>
</feature>
<comment type="caution">
    <text evidence="2">The sequence shown here is derived from an EMBL/GenBank/DDBJ whole genome shotgun (WGS) entry which is preliminary data.</text>
</comment>
<evidence type="ECO:0000313" key="3">
    <source>
        <dbReference type="Proteomes" id="UP000295707"/>
    </source>
</evidence>
<organism evidence="2 3">
    <name type="scientific">Thiogranum longum</name>
    <dbReference type="NCBI Taxonomy" id="1537524"/>
    <lineage>
        <taxon>Bacteria</taxon>
        <taxon>Pseudomonadati</taxon>
        <taxon>Pseudomonadota</taxon>
        <taxon>Gammaproteobacteria</taxon>
        <taxon>Chromatiales</taxon>
        <taxon>Ectothiorhodospiraceae</taxon>
        <taxon>Thiogranum</taxon>
    </lineage>
</organism>
<protein>
    <submittedName>
        <fullName evidence="2">Cell division septation protein DedD</fullName>
    </submittedName>
</protein>
<reference evidence="2 3" key="1">
    <citation type="submission" date="2019-03" db="EMBL/GenBank/DDBJ databases">
        <title>Genomic Encyclopedia of Type Strains, Phase IV (KMG-IV): sequencing the most valuable type-strain genomes for metagenomic binning, comparative biology and taxonomic classification.</title>
        <authorList>
            <person name="Goeker M."/>
        </authorList>
    </citation>
    <scope>NUCLEOTIDE SEQUENCE [LARGE SCALE GENOMIC DNA]</scope>
    <source>
        <strain evidence="2 3">DSM 19610</strain>
    </source>
</reference>
<evidence type="ECO:0000313" key="2">
    <source>
        <dbReference type="EMBL" id="TCK19248.1"/>
    </source>
</evidence>
<dbReference type="GO" id="GO:0042834">
    <property type="term" value="F:peptidoglycan binding"/>
    <property type="evidence" value="ECO:0007669"/>
    <property type="project" value="InterPro"/>
</dbReference>
<dbReference type="Gene3D" id="3.30.70.1070">
    <property type="entry name" value="Sporulation related repeat"/>
    <property type="match status" value="1"/>
</dbReference>
<dbReference type="AlphaFoldDB" id="A0A4R1HCR7"/>
<dbReference type="RefSeq" id="WP_132973745.1">
    <property type="nucleotide sequence ID" value="NZ_SMFX01000001.1"/>
</dbReference>
<feature type="region of interest" description="Disordered" evidence="1">
    <location>
        <begin position="48"/>
        <end position="89"/>
    </location>
</feature>
<proteinExistence type="predicted"/>
<gene>
    <name evidence="2" type="ORF">DFR30_2553</name>
</gene>
<keyword evidence="2" id="KW-0132">Cell division</keyword>
<accession>A0A4R1HCR7</accession>
<dbReference type="OrthoDB" id="7058146at2"/>
<evidence type="ECO:0000256" key="1">
    <source>
        <dbReference type="SAM" id="MobiDB-lite"/>
    </source>
</evidence>
<dbReference type="GO" id="GO:0051301">
    <property type="term" value="P:cell division"/>
    <property type="evidence" value="ECO:0007669"/>
    <property type="project" value="UniProtKB-KW"/>
</dbReference>
<keyword evidence="2" id="KW-0131">Cell cycle</keyword>